<keyword evidence="2" id="KW-1185">Reference proteome</keyword>
<proteinExistence type="predicted"/>
<protein>
    <submittedName>
        <fullName evidence="1">Uncharacterized protein</fullName>
    </submittedName>
</protein>
<dbReference type="Proteomes" id="UP001367676">
    <property type="component" value="Unassembled WGS sequence"/>
</dbReference>
<evidence type="ECO:0000313" key="2">
    <source>
        <dbReference type="Proteomes" id="UP001367676"/>
    </source>
</evidence>
<evidence type="ECO:0000313" key="1">
    <source>
        <dbReference type="EMBL" id="KAK7605142.1"/>
    </source>
</evidence>
<name>A0AAN9TWR0_9HEMI</name>
<comment type="caution">
    <text evidence="1">The sequence shown here is derived from an EMBL/GenBank/DDBJ whole genome shotgun (WGS) entry which is preliminary data.</text>
</comment>
<sequence length="84" mass="9717">MLIRRKDVEVPLEAKTVPLGQKRKRGRPSKFFSHNILEGFQEQKKDREKKTSFQQKLPTIKITESFGDVKLHNIGDKGQAILTK</sequence>
<dbReference type="EMBL" id="JBBCAQ010000002">
    <property type="protein sequence ID" value="KAK7605142.1"/>
    <property type="molecule type" value="Genomic_DNA"/>
</dbReference>
<accession>A0AAN9TWR0</accession>
<reference evidence="1 2" key="1">
    <citation type="submission" date="2024-03" db="EMBL/GenBank/DDBJ databases">
        <title>Adaptation during the transition from Ophiocordyceps entomopathogen to insect associate is accompanied by gene loss and intensified selection.</title>
        <authorList>
            <person name="Ward C.M."/>
            <person name="Onetto C.A."/>
            <person name="Borneman A.R."/>
        </authorList>
    </citation>
    <scope>NUCLEOTIDE SEQUENCE [LARGE SCALE GENOMIC DNA]</scope>
    <source>
        <strain evidence="1">AWRI1</strain>
        <tissue evidence="1">Single Adult Female</tissue>
    </source>
</reference>
<gene>
    <name evidence="1" type="ORF">V9T40_007000</name>
</gene>
<organism evidence="1 2">
    <name type="scientific">Parthenolecanium corni</name>
    <dbReference type="NCBI Taxonomy" id="536013"/>
    <lineage>
        <taxon>Eukaryota</taxon>
        <taxon>Metazoa</taxon>
        <taxon>Ecdysozoa</taxon>
        <taxon>Arthropoda</taxon>
        <taxon>Hexapoda</taxon>
        <taxon>Insecta</taxon>
        <taxon>Pterygota</taxon>
        <taxon>Neoptera</taxon>
        <taxon>Paraneoptera</taxon>
        <taxon>Hemiptera</taxon>
        <taxon>Sternorrhyncha</taxon>
        <taxon>Coccoidea</taxon>
        <taxon>Coccidae</taxon>
        <taxon>Parthenolecanium</taxon>
    </lineage>
</organism>
<dbReference type="AlphaFoldDB" id="A0AAN9TWR0"/>